<accession>A0A132ABP1</accession>
<dbReference type="PROSITE" id="PS50071">
    <property type="entry name" value="HOMEOBOX_2"/>
    <property type="match status" value="1"/>
</dbReference>
<sequence length="224" mass="24204">MVSNCSQSVSTQSSIGLGSSLKHASLIGNHHPLALRSPNQTLNGSGTGTIIANSTVANNSNKTSSNQNKKPRLVFTDLQRRTLQAIFKETKRPSKEMQITISQQLGLELSTVGNFFMNARRRSQDKWIEDNNPLSSSDNSLSSTGNNNHHQSHHLNHHHTHHSQISNNKKSSIQNNNSNDNNTANTTSVTSNSNTSSNSSKTNSGESVPTSVLTMGSNVIVSCT</sequence>
<protein>
    <submittedName>
        <fullName evidence="5">ONECUT DNA binding protein-like protein</fullName>
    </submittedName>
</protein>
<comment type="caution">
    <text evidence="5">The sequence shown here is derived from an EMBL/GenBank/DDBJ whole genome shotgun (WGS) entry which is preliminary data.</text>
</comment>
<name>A0A132ABP1_SARSC</name>
<keyword evidence="2 3" id="KW-0238">DNA-binding</keyword>
<feature type="compositionally biased region" description="Low complexity" evidence="4">
    <location>
        <begin position="163"/>
        <end position="204"/>
    </location>
</feature>
<dbReference type="PANTHER" id="PTHR14057">
    <property type="entry name" value="TRANSCRIPTION FACTOR ONECUT"/>
    <property type="match status" value="1"/>
</dbReference>
<dbReference type="InterPro" id="IPR051649">
    <property type="entry name" value="CUT_Homeobox"/>
</dbReference>
<organism evidence="5 6">
    <name type="scientific">Sarcoptes scabiei</name>
    <name type="common">Itch mite</name>
    <name type="synonym">Acarus scabiei</name>
    <dbReference type="NCBI Taxonomy" id="52283"/>
    <lineage>
        <taxon>Eukaryota</taxon>
        <taxon>Metazoa</taxon>
        <taxon>Ecdysozoa</taxon>
        <taxon>Arthropoda</taxon>
        <taxon>Chelicerata</taxon>
        <taxon>Arachnida</taxon>
        <taxon>Acari</taxon>
        <taxon>Acariformes</taxon>
        <taxon>Sarcoptiformes</taxon>
        <taxon>Astigmata</taxon>
        <taxon>Psoroptidia</taxon>
        <taxon>Sarcoptoidea</taxon>
        <taxon>Sarcoptidae</taxon>
        <taxon>Sarcoptinae</taxon>
        <taxon>Sarcoptes</taxon>
    </lineage>
</organism>
<dbReference type="FunFam" id="1.10.10.60:FF:000054">
    <property type="entry name" value="One cut domain family member"/>
    <property type="match status" value="1"/>
</dbReference>
<dbReference type="InterPro" id="IPR009057">
    <property type="entry name" value="Homeodomain-like_sf"/>
</dbReference>
<gene>
    <name evidence="5" type="ORF">QR98_0068050</name>
</gene>
<dbReference type="GO" id="GO:0000981">
    <property type="term" value="F:DNA-binding transcription factor activity, RNA polymerase II-specific"/>
    <property type="evidence" value="ECO:0007669"/>
    <property type="project" value="TreeGrafter"/>
</dbReference>
<dbReference type="PANTHER" id="PTHR14057:SF47">
    <property type="entry name" value="HOMEOBOX PROTEIN ONECUT"/>
    <property type="match status" value="1"/>
</dbReference>
<feature type="DNA-binding region" description="Homeobox" evidence="2">
    <location>
        <begin position="68"/>
        <end position="127"/>
    </location>
</feature>
<dbReference type="GO" id="GO:0000978">
    <property type="term" value="F:RNA polymerase II cis-regulatory region sequence-specific DNA binding"/>
    <property type="evidence" value="ECO:0007669"/>
    <property type="project" value="TreeGrafter"/>
</dbReference>
<feature type="compositionally biased region" description="Basic residues" evidence="4">
    <location>
        <begin position="150"/>
        <end position="162"/>
    </location>
</feature>
<dbReference type="InterPro" id="IPR001356">
    <property type="entry name" value="HD"/>
</dbReference>
<evidence type="ECO:0000256" key="2">
    <source>
        <dbReference type="PROSITE-ProRule" id="PRU00108"/>
    </source>
</evidence>
<reference evidence="5 6" key="1">
    <citation type="journal article" date="2015" name="Parasit. Vectors">
        <title>Draft genome of the scabies mite.</title>
        <authorList>
            <person name="Rider S.D.Jr."/>
            <person name="Morgan M.S."/>
            <person name="Arlian L.G."/>
        </authorList>
    </citation>
    <scope>NUCLEOTIDE SEQUENCE [LARGE SCALE GENOMIC DNA]</scope>
    <source>
        <strain evidence="5">Arlian Lab</strain>
    </source>
</reference>
<evidence type="ECO:0000313" key="5">
    <source>
        <dbReference type="EMBL" id="KPM08289.1"/>
    </source>
</evidence>
<dbReference type="EMBL" id="JXLN01012292">
    <property type="protein sequence ID" value="KPM08289.1"/>
    <property type="molecule type" value="Genomic_DNA"/>
</dbReference>
<dbReference type="CDD" id="cd00086">
    <property type="entry name" value="homeodomain"/>
    <property type="match status" value="1"/>
</dbReference>
<dbReference type="VEuPathDB" id="VectorBase:SSCA001935"/>
<dbReference type="GO" id="GO:0005634">
    <property type="term" value="C:nucleus"/>
    <property type="evidence" value="ECO:0007669"/>
    <property type="project" value="UniProtKB-SubCell"/>
</dbReference>
<dbReference type="Proteomes" id="UP000616769">
    <property type="component" value="Unassembled WGS sequence"/>
</dbReference>
<evidence type="ECO:0000256" key="4">
    <source>
        <dbReference type="SAM" id="MobiDB-lite"/>
    </source>
</evidence>
<keyword evidence="2 3" id="KW-0539">Nucleus</keyword>
<dbReference type="AlphaFoldDB" id="A0A132ABP1"/>
<evidence type="ECO:0000313" key="6">
    <source>
        <dbReference type="Proteomes" id="UP000616769"/>
    </source>
</evidence>
<feature type="compositionally biased region" description="Low complexity" evidence="4">
    <location>
        <begin position="130"/>
        <end position="149"/>
    </location>
</feature>
<comment type="subcellular location">
    <subcellularLocation>
        <location evidence="1 2 3">Nucleus</location>
    </subcellularLocation>
</comment>
<evidence type="ECO:0000256" key="1">
    <source>
        <dbReference type="ARBA" id="ARBA00004123"/>
    </source>
</evidence>
<feature type="compositionally biased region" description="Polar residues" evidence="4">
    <location>
        <begin position="205"/>
        <end position="224"/>
    </location>
</feature>
<feature type="region of interest" description="Disordered" evidence="4">
    <location>
        <begin position="127"/>
        <end position="224"/>
    </location>
</feature>
<dbReference type="Pfam" id="PF00046">
    <property type="entry name" value="Homeodomain"/>
    <property type="match status" value="1"/>
</dbReference>
<evidence type="ECO:0000256" key="3">
    <source>
        <dbReference type="RuleBase" id="RU000682"/>
    </source>
</evidence>
<dbReference type="SMART" id="SM00389">
    <property type="entry name" value="HOX"/>
    <property type="match status" value="1"/>
</dbReference>
<keyword evidence="2 3" id="KW-0371">Homeobox</keyword>
<dbReference type="OrthoDB" id="10068888at2759"/>
<dbReference type="SUPFAM" id="SSF46689">
    <property type="entry name" value="Homeodomain-like"/>
    <property type="match status" value="1"/>
</dbReference>
<proteinExistence type="predicted"/>
<dbReference type="Gene3D" id="1.10.10.60">
    <property type="entry name" value="Homeodomain-like"/>
    <property type="match status" value="1"/>
</dbReference>